<dbReference type="Proteomes" id="UP000824208">
    <property type="component" value="Unassembled WGS sequence"/>
</dbReference>
<keyword evidence="1" id="KW-0732">Signal</keyword>
<reference evidence="3" key="2">
    <citation type="submission" date="2021-04" db="EMBL/GenBank/DDBJ databases">
        <authorList>
            <person name="Gilroy R."/>
        </authorList>
    </citation>
    <scope>NUCLEOTIDE SEQUENCE</scope>
    <source>
        <strain evidence="3">CHK189-11263</strain>
    </source>
</reference>
<reference evidence="3" key="1">
    <citation type="journal article" date="2021" name="PeerJ">
        <title>Extensive microbial diversity within the chicken gut microbiome revealed by metagenomics and culture.</title>
        <authorList>
            <person name="Gilroy R."/>
            <person name="Ravi A."/>
            <person name="Getino M."/>
            <person name="Pursley I."/>
            <person name="Horton D.L."/>
            <person name="Alikhan N.F."/>
            <person name="Baker D."/>
            <person name="Gharbi K."/>
            <person name="Hall N."/>
            <person name="Watson M."/>
            <person name="Adriaenssens E.M."/>
            <person name="Foster-Nyarko E."/>
            <person name="Jarju S."/>
            <person name="Secka A."/>
            <person name="Antonio M."/>
            <person name="Oren A."/>
            <person name="Chaudhuri R.R."/>
            <person name="La Ragione R."/>
            <person name="Hildebrand F."/>
            <person name="Pallen M.J."/>
        </authorList>
    </citation>
    <scope>NUCLEOTIDE SEQUENCE</scope>
    <source>
        <strain evidence="3">CHK189-11263</strain>
    </source>
</reference>
<dbReference type="GO" id="GO:0005886">
    <property type="term" value="C:plasma membrane"/>
    <property type="evidence" value="ECO:0007669"/>
    <property type="project" value="InterPro"/>
</dbReference>
<evidence type="ECO:0000313" key="3">
    <source>
        <dbReference type="EMBL" id="HJB56330.1"/>
    </source>
</evidence>
<organism evidence="3 4">
    <name type="scientific">Candidatus Flavonifractor intestinipullorum</name>
    <dbReference type="NCBI Taxonomy" id="2838587"/>
    <lineage>
        <taxon>Bacteria</taxon>
        <taxon>Bacillati</taxon>
        <taxon>Bacillota</taxon>
        <taxon>Clostridia</taxon>
        <taxon>Eubacteriales</taxon>
        <taxon>Oscillospiraceae</taxon>
        <taxon>Flavonifractor</taxon>
    </lineage>
</organism>
<dbReference type="AlphaFoldDB" id="A0A9D2M9Y8"/>
<evidence type="ECO:0000256" key="1">
    <source>
        <dbReference type="ARBA" id="ARBA00022729"/>
    </source>
</evidence>
<dbReference type="PANTHER" id="PTHR43208">
    <property type="entry name" value="ABC TRANSPORTER SUBSTRATE-BINDING PROTEIN"/>
    <property type="match status" value="1"/>
</dbReference>
<dbReference type="Pfam" id="PF02608">
    <property type="entry name" value="Bmp"/>
    <property type="match status" value="1"/>
</dbReference>
<evidence type="ECO:0000259" key="2">
    <source>
        <dbReference type="Pfam" id="PF02608"/>
    </source>
</evidence>
<dbReference type="EMBL" id="DWYC01000026">
    <property type="protein sequence ID" value="HJB56330.1"/>
    <property type="molecule type" value="Genomic_DNA"/>
</dbReference>
<dbReference type="PANTHER" id="PTHR43208:SF1">
    <property type="entry name" value="ABC TRANSPORTER SUBSTRATE-BINDING PROTEIN"/>
    <property type="match status" value="1"/>
</dbReference>
<comment type="caution">
    <text evidence="3">The sequence shown here is derived from an EMBL/GenBank/DDBJ whole genome shotgun (WGS) entry which is preliminary data.</text>
</comment>
<dbReference type="Gene3D" id="3.40.50.2300">
    <property type="match status" value="2"/>
</dbReference>
<name>A0A9D2M9Y8_9FIRM</name>
<sequence length="620" mass="69929">MPVEEYRKALRLGLKEAKEAAARGEPAGLRVLPERQETYVARRESLGVVEIPAEFLSGTCNALRKDSFSPGFFPVLPEDSEFAEKWMSLCRAHVEEGIRDPIRAVEYLNRYYVVEGHKRVSVLRYFGAVSVPGQVTRLFPKPSDDPEVTAYYEFLDFYQMTGLNFLVLKQPGEYRELLEAMGRSSSEPWSAEEIYQFRSFYYMFREACLRQDIQPLAVPEAFLMYVKIFGYGESRDKLSSQIGAELEKIRPEVRNRIEGTGATLLLEDEVRAPFLSLPSTGKLCAAFLHGGNAASSRWVYGHEYGRYHLEHQLKGQVRTLAYEDITTDEAAEAAIQDAVDRGADLIFTTTAKLLLPSVKQAVLHPEVKILNCSLNTSHPSVRTYYPRLYEAKFIKGAIAGTMTPDGRIGYVADFPTYGSVASINAFAQGARLVNSNARVYLEWANLRSGSGAERLHQAGILYIDDADRLTANTGTWMPGAHNLALIQCRWGRIYESIVRRVLNGGWKKDARGDSAINYWWGLRQGVVEVLCSRRIPTGARRLADVLKEALQNGRLDPFYGVLLDQEGHVAYREEDARLTAEQILTMGWLSEYVVGRIPDCEEFTPETQELVRLQGVERRS</sequence>
<gene>
    <name evidence="3" type="ORF">H9714_02125</name>
</gene>
<proteinExistence type="predicted"/>
<accession>A0A9D2M9Y8</accession>
<feature type="domain" description="ABC transporter substrate-binding protein PnrA-like" evidence="2">
    <location>
        <begin position="298"/>
        <end position="446"/>
    </location>
</feature>
<evidence type="ECO:0000313" key="4">
    <source>
        <dbReference type="Proteomes" id="UP000824208"/>
    </source>
</evidence>
<protein>
    <submittedName>
        <fullName evidence="3">BMP family ABC transporter substrate-binding protein</fullName>
    </submittedName>
</protein>
<dbReference type="InterPro" id="IPR003760">
    <property type="entry name" value="PnrA-like"/>
</dbReference>
<dbReference type="InterPro" id="IPR052910">
    <property type="entry name" value="ABC-Purine-Binding"/>
</dbReference>